<dbReference type="PANTHER" id="PTHR24242">
    <property type="entry name" value="G-PROTEIN COUPLED RECEPTOR"/>
    <property type="match status" value="1"/>
</dbReference>
<gene>
    <name evidence="17" type="primary">LOC109686369</name>
</gene>
<evidence type="ECO:0000256" key="13">
    <source>
        <dbReference type="RuleBase" id="RU000688"/>
    </source>
</evidence>
<dbReference type="PRINTS" id="PR00237">
    <property type="entry name" value="GPCRRHODOPSN"/>
</dbReference>
<dbReference type="InterPro" id="IPR000276">
    <property type="entry name" value="GPCR_Rhodpsn"/>
</dbReference>
<keyword evidence="10 13" id="KW-0675">Receptor</keyword>
<feature type="transmembrane region" description="Helical" evidence="14">
    <location>
        <begin position="278"/>
        <end position="297"/>
    </location>
</feature>
<proteinExistence type="inferred from homology"/>
<sequence>MRKQSSGDSENQTTWLILVGFWELQHLGFLSFTLFLVIYVVTVGGNVLIMLVVASNRTLHTPMYFFLCHFSLLEIGYISNIMPGLLQSLLKGKEVISLVSCLIQFYTFASLAAAECLLLSVMSYDRYLAICHPLHYPVLMSTWFCTCLAGGAWVSGFFFSSFTLALAAPLSLCPGSREIDHYFCDFSPVVGLFCGNVRVMWGAGVSISGFLTVAPFLLIVTSYAFILRAVLQIPSGHGRQKAFSTCSSHLSVVGVFYGTLIVVYVAPTSHMVPLFQKAFSVLYTVLTPMVNPIIYSLKNQEVKGALHRLWGQLILRHTLLRRTISSSFSA</sequence>
<dbReference type="PANTHER" id="PTHR24242:SF366">
    <property type="entry name" value="OLFACTORY RECEPTOR"/>
    <property type="match status" value="1"/>
</dbReference>
<keyword evidence="16" id="KW-1185">Reference proteome</keyword>
<feature type="transmembrane region" description="Helical" evidence="14">
    <location>
        <begin position="27"/>
        <end position="52"/>
    </location>
</feature>
<dbReference type="RefSeq" id="XP_020019236.1">
    <property type="nucleotide sequence ID" value="XM_020163647.1"/>
</dbReference>
<dbReference type="InterPro" id="IPR000725">
    <property type="entry name" value="Olfact_rcpt"/>
</dbReference>
<keyword evidence="3 14" id="KW-0716">Sensory transduction</keyword>
<feature type="transmembrane region" description="Helical" evidence="14">
    <location>
        <begin position="98"/>
        <end position="121"/>
    </location>
</feature>
<protein>
    <recommendedName>
        <fullName evidence="14">Olfactory receptor</fullName>
    </recommendedName>
</protein>
<keyword evidence="7 13" id="KW-0297">G-protein coupled receptor</keyword>
<comment type="similarity">
    <text evidence="13">Belongs to the G-protein coupled receptor 1 family.</text>
</comment>
<organism evidence="17">
    <name type="scientific">Castor canadensis</name>
    <name type="common">American beaver</name>
    <dbReference type="NCBI Taxonomy" id="51338"/>
    <lineage>
        <taxon>Eukaryota</taxon>
        <taxon>Metazoa</taxon>
        <taxon>Chordata</taxon>
        <taxon>Craniata</taxon>
        <taxon>Vertebrata</taxon>
        <taxon>Euteleostomi</taxon>
        <taxon>Mammalia</taxon>
        <taxon>Eutheria</taxon>
        <taxon>Euarchontoglires</taxon>
        <taxon>Glires</taxon>
        <taxon>Rodentia</taxon>
        <taxon>Castorimorpha</taxon>
        <taxon>Castoridae</taxon>
        <taxon>Castor</taxon>
    </lineage>
</organism>
<evidence type="ECO:0000256" key="10">
    <source>
        <dbReference type="ARBA" id="ARBA00023170"/>
    </source>
</evidence>
<dbReference type="GO" id="GO:0004984">
    <property type="term" value="F:olfactory receptor activity"/>
    <property type="evidence" value="ECO:0007669"/>
    <property type="project" value="InterPro"/>
</dbReference>
<dbReference type="FunFam" id="1.20.1070.10:FF:000010">
    <property type="entry name" value="Olfactory receptor"/>
    <property type="match status" value="1"/>
</dbReference>
<evidence type="ECO:0000259" key="15">
    <source>
        <dbReference type="PROSITE" id="PS50262"/>
    </source>
</evidence>
<feature type="domain" description="G-protein coupled receptors family 1 profile" evidence="15">
    <location>
        <begin position="45"/>
        <end position="295"/>
    </location>
</feature>
<keyword evidence="5 14" id="KW-0552">Olfaction</keyword>
<evidence type="ECO:0000313" key="16">
    <source>
        <dbReference type="Proteomes" id="UP001732720"/>
    </source>
</evidence>
<comment type="subcellular location">
    <subcellularLocation>
        <location evidence="1 14">Cell membrane</location>
        <topology evidence="1 14">Multi-pass membrane protein</topology>
    </subcellularLocation>
</comment>
<evidence type="ECO:0000256" key="5">
    <source>
        <dbReference type="ARBA" id="ARBA00022725"/>
    </source>
</evidence>
<dbReference type="GeneID" id="109686369"/>
<keyword evidence="11" id="KW-0325">Glycoprotein</keyword>
<evidence type="ECO:0000256" key="11">
    <source>
        <dbReference type="ARBA" id="ARBA00023180"/>
    </source>
</evidence>
<dbReference type="CDD" id="cd15911">
    <property type="entry name" value="7tmA_OR11A-like"/>
    <property type="match status" value="1"/>
</dbReference>
<evidence type="ECO:0000256" key="4">
    <source>
        <dbReference type="ARBA" id="ARBA00022692"/>
    </source>
</evidence>
<dbReference type="OrthoDB" id="9643866at2759"/>
<dbReference type="InterPro" id="IPR050939">
    <property type="entry name" value="Olfactory_GPCR1"/>
</dbReference>
<evidence type="ECO:0000256" key="2">
    <source>
        <dbReference type="ARBA" id="ARBA00022475"/>
    </source>
</evidence>
<dbReference type="GO" id="GO:0004930">
    <property type="term" value="F:G protein-coupled receptor activity"/>
    <property type="evidence" value="ECO:0007669"/>
    <property type="project" value="UniProtKB-KW"/>
</dbReference>
<keyword evidence="8 14" id="KW-0472">Membrane</keyword>
<dbReference type="GO" id="GO:0005886">
    <property type="term" value="C:plasma membrane"/>
    <property type="evidence" value="ECO:0007669"/>
    <property type="project" value="UniProtKB-SubCell"/>
</dbReference>
<evidence type="ECO:0000256" key="9">
    <source>
        <dbReference type="ARBA" id="ARBA00023157"/>
    </source>
</evidence>
<dbReference type="Proteomes" id="UP001732720">
    <property type="component" value="Chromosome 8"/>
</dbReference>
<keyword evidence="2 14" id="KW-1003">Cell membrane</keyword>
<dbReference type="AlphaFoldDB" id="A0A8B7UHY4"/>
<dbReference type="PROSITE" id="PS00237">
    <property type="entry name" value="G_PROTEIN_RECEP_F1_1"/>
    <property type="match status" value="1"/>
</dbReference>
<evidence type="ECO:0000256" key="1">
    <source>
        <dbReference type="ARBA" id="ARBA00004651"/>
    </source>
</evidence>
<evidence type="ECO:0000256" key="3">
    <source>
        <dbReference type="ARBA" id="ARBA00022606"/>
    </source>
</evidence>
<dbReference type="Gene3D" id="1.20.1070.10">
    <property type="entry name" value="Rhodopsin 7-helix transmembrane proteins"/>
    <property type="match status" value="1"/>
</dbReference>
<keyword evidence="12 13" id="KW-0807">Transducer</keyword>
<dbReference type="InterPro" id="IPR017452">
    <property type="entry name" value="GPCR_Rhodpsn_7TM"/>
</dbReference>
<feature type="transmembrane region" description="Helical" evidence="14">
    <location>
        <begin position="243"/>
        <end position="266"/>
    </location>
</feature>
<name>A0A8B7UHY4_CASCN</name>
<feature type="transmembrane region" description="Helical" evidence="14">
    <location>
        <begin position="64"/>
        <end position="86"/>
    </location>
</feature>
<dbReference type="Pfam" id="PF13853">
    <property type="entry name" value="7tm_4"/>
    <property type="match status" value="1"/>
</dbReference>
<dbReference type="PRINTS" id="PR00245">
    <property type="entry name" value="OLFACTORYR"/>
</dbReference>
<evidence type="ECO:0000256" key="6">
    <source>
        <dbReference type="ARBA" id="ARBA00022989"/>
    </source>
</evidence>
<keyword evidence="4 13" id="KW-0812">Transmembrane</keyword>
<dbReference type="PROSITE" id="PS50262">
    <property type="entry name" value="G_PROTEIN_RECEP_F1_2"/>
    <property type="match status" value="1"/>
</dbReference>
<evidence type="ECO:0000256" key="14">
    <source>
        <dbReference type="RuleBase" id="RU363047"/>
    </source>
</evidence>
<evidence type="ECO:0000256" key="8">
    <source>
        <dbReference type="ARBA" id="ARBA00023136"/>
    </source>
</evidence>
<evidence type="ECO:0000256" key="7">
    <source>
        <dbReference type="ARBA" id="ARBA00023040"/>
    </source>
</evidence>
<feature type="transmembrane region" description="Helical" evidence="14">
    <location>
        <begin position="141"/>
        <end position="170"/>
    </location>
</feature>
<keyword evidence="6 14" id="KW-1133">Transmembrane helix</keyword>
<evidence type="ECO:0000313" key="17">
    <source>
        <dbReference type="RefSeq" id="XP_020019236.1"/>
    </source>
</evidence>
<dbReference type="RefSeq" id="XP_020019236.1">
    <property type="nucleotide sequence ID" value="XM_020163647.2"/>
</dbReference>
<keyword evidence="9" id="KW-1015">Disulfide bond</keyword>
<accession>A0A8B7UHY4</accession>
<dbReference type="KEGG" id="ccan:109686369"/>
<reference evidence="17" key="1">
    <citation type="submission" date="2025-08" db="UniProtKB">
        <authorList>
            <consortium name="RefSeq"/>
        </authorList>
    </citation>
    <scope>IDENTIFICATION</scope>
    <source>
        <tissue evidence="17">Leukocyte</tissue>
    </source>
</reference>
<dbReference type="SUPFAM" id="SSF81321">
    <property type="entry name" value="Family A G protein-coupled receptor-like"/>
    <property type="match status" value="1"/>
</dbReference>
<feature type="transmembrane region" description="Helical" evidence="14">
    <location>
        <begin position="207"/>
        <end position="231"/>
    </location>
</feature>
<evidence type="ECO:0000256" key="12">
    <source>
        <dbReference type="ARBA" id="ARBA00023224"/>
    </source>
</evidence>